<proteinExistence type="predicted"/>
<dbReference type="InterPro" id="IPR036179">
    <property type="entry name" value="Ig-like_dom_sf"/>
</dbReference>
<dbReference type="SUPFAM" id="SSF48726">
    <property type="entry name" value="Immunoglobulin"/>
    <property type="match status" value="1"/>
</dbReference>
<evidence type="ECO:0000313" key="3">
    <source>
        <dbReference type="Proteomes" id="UP000078492"/>
    </source>
</evidence>
<feature type="domain" description="Ig-like" evidence="1">
    <location>
        <begin position="10"/>
        <end position="46"/>
    </location>
</feature>
<name>A0A195DC97_9HYME</name>
<dbReference type="PANTHER" id="PTHR21261">
    <property type="entry name" value="BEAT PROTEIN"/>
    <property type="match status" value="1"/>
</dbReference>
<dbReference type="Proteomes" id="UP000078492">
    <property type="component" value="Unassembled WGS sequence"/>
</dbReference>
<protein>
    <recommendedName>
        <fullName evidence="1">Ig-like domain-containing protein</fullName>
    </recommendedName>
</protein>
<accession>A0A195DC97</accession>
<dbReference type="PROSITE" id="PS50835">
    <property type="entry name" value="IG_LIKE"/>
    <property type="match status" value="1"/>
</dbReference>
<gene>
    <name evidence="2" type="ORF">ALC57_17140</name>
</gene>
<organism evidence="2 3">
    <name type="scientific">Trachymyrmex cornetzi</name>
    <dbReference type="NCBI Taxonomy" id="471704"/>
    <lineage>
        <taxon>Eukaryota</taxon>
        <taxon>Metazoa</taxon>
        <taxon>Ecdysozoa</taxon>
        <taxon>Arthropoda</taxon>
        <taxon>Hexapoda</taxon>
        <taxon>Insecta</taxon>
        <taxon>Pterygota</taxon>
        <taxon>Neoptera</taxon>
        <taxon>Endopterygota</taxon>
        <taxon>Hymenoptera</taxon>
        <taxon>Apocrita</taxon>
        <taxon>Aculeata</taxon>
        <taxon>Formicoidea</taxon>
        <taxon>Formicidae</taxon>
        <taxon>Myrmicinae</taxon>
        <taxon>Trachymyrmex</taxon>
    </lineage>
</organism>
<dbReference type="PANTHER" id="PTHR21261:SF15">
    <property type="entry name" value="BEATEN PATH IIIA, ISOFORM D-RELATED"/>
    <property type="match status" value="1"/>
</dbReference>
<sequence>MFAAPPERGPEITGLSLHYAPGENVTANCTAWPSVPKANLRWTINGEPVKYLSAFSVLVNFPVCRIDDPMTNSAILMKKKQRAPLIEREMKLLISCCPRDRDAMIFIRDRKSDVSLENTVQHPPLPPMSSGNIPNSLGLRLEAEPRHFDNNEQIKIKCFAEVGSHIYEAERRVMKAQLNNERLSAGDMHAAACSIRANILVQLLTAILALVLLTTAAVSRVSLSTTQGVWSREARMDVRARRKEENPEKRIPREVHSTALRRRRKKIFVKENETLTIQVGTATIISQYIKKYNFIKYLRLQFVIAFQVRHTKVYLSHFFDITKYRSIHLKYLFIISARRLVNGISKLPNAFETIENYRNALRLDEVYGLEPLLFISFPPIDHPSERGTSLESITNRDAGTYSWYAKMD</sequence>
<dbReference type="AlphaFoldDB" id="A0A195DC97"/>
<keyword evidence="3" id="KW-1185">Reference proteome</keyword>
<reference evidence="2 3" key="1">
    <citation type="submission" date="2015-09" db="EMBL/GenBank/DDBJ databases">
        <title>Trachymyrmex cornetzi WGS genome.</title>
        <authorList>
            <person name="Nygaard S."/>
            <person name="Hu H."/>
            <person name="Boomsma J."/>
            <person name="Zhang G."/>
        </authorList>
    </citation>
    <scope>NUCLEOTIDE SEQUENCE [LARGE SCALE GENOMIC DNA]</scope>
    <source>
        <strain evidence="2">Tcor2-1</strain>
        <tissue evidence="2">Whole body</tissue>
    </source>
</reference>
<dbReference type="EMBL" id="KQ980989">
    <property type="protein sequence ID" value="KYN10535.1"/>
    <property type="molecule type" value="Genomic_DNA"/>
</dbReference>
<evidence type="ECO:0000313" key="2">
    <source>
        <dbReference type="EMBL" id="KYN10535.1"/>
    </source>
</evidence>
<evidence type="ECO:0000259" key="1">
    <source>
        <dbReference type="PROSITE" id="PS50835"/>
    </source>
</evidence>
<dbReference type="InterPro" id="IPR007110">
    <property type="entry name" value="Ig-like_dom"/>
</dbReference>